<evidence type="ECO:0000256" key="11">
    <source>
        <dbReference type="SAM" id="Phobius"/>
    </source>
</evidence>
<feature type="region of interest" description="Disordered" evidence="10">
    <location>
        <begin position="121"/>
        <end position="232"/>
    </location>
</feature>
<evidence type="ECO:0000313" key="15">
    <source>
        <dbReference type="Proteomes" id="UP000811609"/>
    </source>
</evidence>
<feature type="transmembrane region" description="Helical" evidence="11">
    <location>
        <begin position="269"/>
        <end position="290"/>
    </location>
</feature>
<feature type="transmembrane region" description="Helical" evidence="11">
    <location>
        <begin position="302"/>
        <end position="328"/>
    </location>
</feature>
<feature type="compositionally biased region" description="Basic and acidic residues" evidence="10">
    <location>
        <begin position="212"/>
        <end position="229"/>
    </location>
</feature>
<keyword evidence="7 9" id="KW-0472">Membrane</keyword>
<feature type="transmembrane region" description="Helical" evidence="11">
    <location>
        <begin position="349"/>
        <end position="367"/>
    </location>
</feature>
<dbReference type="PANTHER" id="PTHR31618:SF1">
    <property type="entry name" value="EF-HAND DOMAIN-CONTAINING PROTEIN"/>
    <property type="match status" value="1"/>
</dbReference>
<dbReference type="EMBL" id="CM031830">
    <property type="protein sequence ID" value="KAG6709184.1"/>
    <property type="molecule type" value="Genomic_DNA"/>
</dbReference>
<evidence type="ECO:0000256" key="2">
    <source>
        <dbReference type="ARBA" id="ARBA00008017"/>
    </source>
</evidence>
<evidence type="ECO:0000313" key="13">
    <source>
        <dbReference type="EMBL" id="KAG6651543.1"/>
    </source>
</evidence>
<reference evidence="13" key="1">
    <citation type="submission" date="2020-12" db="EMBL/GenBank/DDBJ databases">
        <title>WGS assembly of Carya illinoinensis cv. Pawnee.</title>
        <authorList>
            <person name="Platts A."/>
            <person name="Shu S."/>
            <person name="Wright S."/>
            <person name="Barry K."/>
            <person name="Edger P."/>
            <person name="Pires J.C."/>
            <person name="Schmutz J."/>
        </authorList>
    </citation>
    <scope>NUCLEOTIDE SEQUENCE</scope>
    <source>
        <tissue evidence="13">Leaf</tissue>
    </source>
</reference>
<feature type="transmembrane region" description="Helical" evidence="11">
    <location>
        <begin position="382"/>
        <end position="399"/>
    </location>
</feature>
<dbReference type="Proteomes" id="UP000811609">
    <property type="component" value="Chromosome 6"/>
</dbReference>
<organism evidence="13 15">
    <name type="scientific">Carya illinoinensis</name>
    <name type="common">Pecan</name>
    <dbReference type="NCBI Taxonomy" id="32201"/>
    <lineage>
        <taxon>Eukaryota</taxon>
        <taxon>Viridiplantae</taxon>
        <taxon>Streptophyta</taxon>
        <taxon>Embryophyta</taxon>
        <taxon>Tracheophyta</taxon>
        <taxon>Spermatophyta</taxon>
        <taxon>Magnoliopsida</taxon>
        <taxon>eudicotyledons</taxon>
        <taxon>Gunneridae</taxon>
        <taxon>Pentapetalae</taxon>
        <taxon>rosids</taxon>
        <taxon>fabids</taxon>
        <taxon>Fagales</taxon>
        <taxon>Juglandaceae</taxon>
        <taxon>Carya</taxon>
    </lineage>
</organism>
<evidence type="ECO:0000256" key="8">
    <source>
        <dbReference type="ARBA" id="ARBA00023303"/>
    </source>
</evidence>
<protein>
    <recommendedName>
        <fullName evidence="9">Mechanosensitive ion channel protein</fullName>
    </recommendedName>
</protein>
<feature type="compositionally biased region" description="Polar residues" evidence="10">
    <location>
        <begin position="192"/>
        <end position="206"/>
    </location>
</feature>
<name>A0A8T1QB26_CARIL</name>
<keyword evidence="4 11" id="KW-0812">Transmembrane</keyword>
<dbReference type="GO" id="GO:0006820">
    <property type="term" value="P:monoatomic anion transport"/>
    <property type="evidence" value="ECO:0007669"/>
    <property type="project" value="TreeGrafter"/>
</dbReference>
<keyword evidence="8" id="KW-0407">Ion channel</keyword>
<evidence type="ECO:0000313" key="14">
    <source>
        <dbReference type="EMBL" id="KAG6709184.1"/>
    </source>
</evidence>
<dbReference type="Proteomes" id="UP000811246">
    <property type="component" value="Chromosome 6"/>
</dbReference>
<feature type="transmembrane region" description="Helical" evidence="11">
    <location>
        <begin position="687"/>
        <end position="709"/>
    </location>
</feature>
<comment type="similarity">
    <text evidence="2 9">Belongs to the MscS (TC 1.A.23) family.</text>
</comment>
<dbReference type="PANTHER" id="PTHR31618">
    <property type="entry name" value="MECHANOSENSITIVE ION CHANNEL PROTEIN 5"/>
    <property type="match status" value="1"/>
</dbReference>
<evidence type="ECO:0000256" key="10">
    <source>
        <dbReference type="SAM" id="MobiDB-lite"/>
    </source>
</evidence>
<dbReference type="GO" id="GO:0008381">
    <property type="term" value="F:mechanosensitive monoatomic ion channel activity"/>
    <property type="evidence" value="ECO:0007669"/>
    <property type="project" value="TreeGrafter"/>
</dbReference>
<dbReference type="AlphaFoldDB" id="A0A8T1QB26"/>
<keyword evidence="3" id="KW-0813">Transport</keyword>
<dbReference type="FunFam" id="2.30.30.60:FF:000003">
    <property type="entry name" value="Predicted mechanosensitive ion channel"/>
    <property type="match status" value="1"/>
</dbReference>
<feature type="domain" description="Mechanosensitive ion channel MscS" evidence="12">
    <location>
        <begin position="699"/>
        <end position="762"/>
    </location>
</feature>
<evidence type="ECO:0000256" key="3">
    <source>
        <dbReference type="ARBA" id="ARBA00022448"/>
    </source>
</evidence>
<accession>A0A8T1QB26</accession>
<keyword evidence="6" id="KW-0406">Ion transport</keyword>
<keyword evidence="15" id="KW-1185">Reference proteome</keyword>
<evidence type="ECO:0000259" key="12">
    <source>
        <dbReference type="Pfam" id="PF00924"/>
    </source>
</evidence>
<comment type="caution">
    <text evidence="13">The sequence shown here is derived from an EMBL/GenBank/DDBJ whole genome shotgun (WGS) entry which is preliminary data.</text>
</comment>
<proteinExistence type="inferred from homology"/>
<evidence type="ECO:0000256" key="5">
    <source>
        <dbReference type="ARBA" id="ARBA00022989"/>
    </source>
</evidence>
<evidence type="ECO:0000256" key="9">
    <source>
        <dbReference type="PIRNR" id="PIRNR017209"/>
    </source>
</evidence>
<feature type="transmembrane region" description="Helical" evidence="11">
    <location>
        <begin position="655"/>
        <end position="675"/>
    </location>
</feature>
<reference evidence="14" key="2">
    <citation type="submission" date="2021-01" db="EMBL/GenBank/DDBJ databases">
        <authorList>
            <person name="Lovell J.T."/>
            <person name="Bentley N."/>
            <person name="Bhattarai G."/>
            <person name="Jenkins J.W."/>
            <person name="Sreedasyam A."/>
            <person name="Alarcon Y."/>
            <person name="Bock C."/>
            <person name="Boston L."/>
            <person name="Carlson J."/>
            <person name="Cervantes K."/>
            <person name="Clermont K."/>
            <person name="Krom N."/>
            <person name="Kubenka K."/>
            <person name="Mamidi S."/>
            <person name="Mattison C."/>
            <person name="Monteros M."/>
            <person name="Pisani C."/>
            <person name="Plott C."/>
            <person name="Rajasekar S."/>
            <person name="Rhein H.S."/>
            <person name="Rohla C."/>
            <person name="Song M."/>
            <person name="Hilaire R.S."/>
            <person name="Shu S."/>
            <person name="Wells L."/>
            <person name="Wang X."/>
            <person name="Webber J."/>
            <person name="Heerema R.J."/>
            <person name="Klein P."/>
            <person name="Conner P."/>
            <person name="Grauke L."/>
            <person name="Grimwood J."/>
            <person name="Schmutz J."/>
            <person name="Randall J.J."/>
        </authorList>
    </citation>
    <scope>NUCLEOTIDE SEQUENCE</scope>
    <source>
        <tissue evidence="14">Leaf</tissue>
    </source>
</reference>
<dbReference type="PIRSF" id="PIRSF017209">
    <property type="entry name" value="Memb_At2g17000_prd"/>
    <property type="match status" value="1"/>
</dbReference>
<evidence type="ECO:0000256" key="1">
    <source>
        <dbReference type="ARBA" id="ARBA00004141"/>
    </source>
</evidence>
<evidence type="ECO:0000256" key="7">
    <source>
        <dbReference type="ARBA" id="ARBA00023136"/>
    </source>
</evidence>
<dbReference type="EMBL" id="CM031814">
    <property type="protein sequence ID" value="KAG6651543.1"/>
    <property type="molecule type" value="Genomic_DNA"/>
</dbReference>
<keyword evidence="5 11" id="KW-1133">Transmembrane helix</keyword>
<dbReference type="GO" id="GO:0005886">
    <property type="term" value="C:plasma membrane"/>
    <property type="evidence" value="ECO:0007669"/>
    <property type="project" value="TreeGrafter"/>
</dbReference>
<dbReference type="Pfam" id="PF00924">
    <property type="entry name" value="MS_channel_2nd"/>
    <property type="match status" value="1"/>
</dbReference>
<dbReference type="InterPro" id="IPR006685">
    <property type="entry name" value="MscS_channel_2nd"/>
</dbReference>
<evidence type="ECO:0000256" key="6">
    <source>
        <dbReference type="ARBA" id="ARBA00023065"/>
    </source>
</evidence>
<dbReference type="GO" id="GO:0050982">
    <property type="term" value="P:detection of mechanical stimulus"/>
    <property type="evidence" value="ECO:0007669"/>
    <property type="project" value="UniProtKB-ARBA"/>
</dbReference>
<gene>
    <name evidence="13" type="ORF">CIPAW_06G119400</name>
    <name evidence="14" type="ORF">I3842_06G119200</name>
</gene>
<dbReference type="InterPro" id="IPR016688">
    <property type="entry name" value="MscS-like_plants/fungi"/>
</dbReference>
<sequence length="890" mass="101994">MRAVESSDHGEVVVKIDEGDSNSKDVVDAVKNDKKNKIWRESSYDFWKDDGHTNNDDVRNDVIRENHLNNGNGGGFDFVQRGKGKQDPPSKLIGQFLHNQMVSGEMSLDMDLEMDELRPNHRKLNLPSVTESPEKPQMSKELNISNVGVEAADDNYMRHRNKEPSYDREQQPQPQQCRDGGSGNLGGEVVRCTSNSSFQRKSSWSRVKTKSRLMDPPHEEPERRSERVPRSGQLRSGLLPKALDEDEDDPFWEDLPDEYRKTKLSALTVLEFVSLVVIIAFFICSLFIPYLKEKNLWKLKLWKWQVLILVLICGRLVSGWGIRILVFFIERNFVLRKKFLYFVYGVRKAVQNCLWLGLVLLAWHFLFDKKVERETKSDKLKYVTKVLVCLLLGTLVWLVKTLMVKVLASSFHVSTYFDRIQESLFTQYVIETLSGPPLIEIRNAEEEEARLSDEVNKLQNVGATVPHDLKATAFPPPKSGRVIGSSGLLQISPGVKNEKLSGAMFNKKGDDQGISIDHLHKLNPKNVSAWNMKRLMRIVRNGTLTTLDEQILDATNEHGSNTQIRSELEAKAAAKKIFQNVARHGAKHIYLEDLMRFLREDEALTTMGLFEGAFETHRISKSSLKNWVVNVFRERRALALTLNDTKTAVNILHRVVNVLVSIVMLVIWLLILGIATTKFLLFLSSQLLLVAFIFGNTLKTVFEAIIFLFAMHPFDVGDRCEIDGVQMVVEEMNILTTVFLRYDNTKIVYPNSVLSTKPINNFYRSPDMGDAVEFCVHISTPADKIATIKQRVISYIEGKKEHWYPSPMFIFKDVEELNRLKIAVWLTHRMNHQDMGERWARRSLLVEEMAKLFRELDIQYRLLPVDINVRTMPPVNSTQLPSTWTTTSTS</sequence>
<comment type="subcellular location">
    <subcellularLocation>
        <location evidence="1">Membrane</location>
        <topology evidence="1">Multi-pass membrane protein</topology>
    </subcellularLocation>
</comment>
<evidence type="ECO:0000256" key="4">
    <source>
        <dbReference type="ARBA" id="ARBA00022692"/>
    </source>
</evidence>